<keyword evidence="3" id="KW-1185">Reference proteome</keyword>
<dbReference type="PANTHER" id="PTHR14084">
    <property type="entry name" value="KYNURENINASE"/>
    <property type="match status" value="1"/>
</dbReference>
<proteinExistence type="predicted"/>
<dbReference type="AlphaFoldDB" id="A0A423TYC7"/>
<dbReference type="GO" id="GO:0030170">
    <property type="term" value="F:pyridoxal phosphate binding"/>
    <property type="evidence" value="ECO:0007669"/>
    <property type="project" value="InterPro"/>
</dbReference>
<accession>A0A423TYC7</accession>
<organism evidence="2 3">
    <name type="scientific">Penaeus vannamei</name>
    <name type="common">Whiteleg shrimp</name>
    <name type="synonym">Litopenaeus vannamei</name>
    <dbReference type="NCBI Taxonomy" id="6689"/>
    <lineage>
        <taxon>Eukaryota</taxon>
        <taxon>Metazoa</taxon>
        <taxon>Ecdysozoa</taxon>
        <taxon>Arthropoda</taxon>
        <taxon>Crustacea</taxon>
        <taxon>Multicrustacea</taxon>
        <taxon>Malacostraca</taxon>
        <taxon>Eumalacostraca</taxon>
        <taxon>Eucarida</taxon>
        <taxon>Decapoda</taxon>
        <taxon>Dendrobranchiata</taxon>
        <taxon>Penaeoidea</taxon>
        <taxon>Penaeidae</taxon>
        <taxon>Penaeus</taxon>
    </lineage>
</organism>
<reference evidence="2 3" key="1">
    <citation type="submission" date="2018-04" db="EMBL/GenBank/DDBJ databases">
        <authorList>
            <person name="Zhang X."/>
            <person name="Yuan J."/>
            <person name="Li F."/>
            <person name="Xiang J."/>
        </authorList>
    </citation>
    <scope>NUCLEOTIDE SEQUENCE [LARGE SCALE GENOMIC DNA]</scope>
    <source>
        <tissue evidence="2">Muscle</tissue>
    </source>
</reference>
<dbReference type="InterPro" id="IPR015421">
    <property type="entry name" value="PyrdxlP-dep_Trfase_major"/>
</dbReference>
<dbReference type="PANTHER" id="PTHR14084:SF0">
    <property type="entry name" value="KYNURENINASE"/>
    <property type="match status" value="1"/>
</dbReference>
<dbReference type="EMBL" id="QCYY01000970">
    <property type="protein sequence ID" value="ROT81448.1"/>
    <property type="molecule type" value="Genomic_DNA"/>
</dbReference>
<dbReference type="STRING" id="6689.A0A423TYC7"/>
<dbReference type="Gene3D" id="3.40.640.10">
    <property type="entry name" value="Type I PLP-dependent aspartate aminotransferase-like (Major domain)"/>
    <property type="match status" value="1"/>
</dbReference>
<dbReference type="GO" id="GO:0019441">
    <property type="term" value="P:L-tryptophan catabolic process to kynurenine"/>
    <property type="evidence" value="ECO:0007669"/>
    <property type="project" value="TreeGrafter"/>
</dbReference>
<protein>
    <submittedName>
        <fullName evidence="2">Putative kynureninase-like</fullName>
    </submittedName>
</protein>
<reference evidence="2 3" key="2">
    <citation type="submission" date="2019-01" db="EMBL/GenBank/DDBJ databases">
        <title>The decoding of complex shrimp genome reveals the adaptation for benthos swimmer, frequently molting mechanism and breeding impact on genome.</title>
        <authorList>
            <person name="Sun Y."/>
            <person name="Gao Y."/>
            <person name="Yu Y."/>
        </authorList>
    </citation>
    <scope>NUCLEOTIDE SEQUENCE [LARGE SCALE GENOMIC DNA]</scope>
    <source>
        <tissue evidence="2">Muscle</tissue>
    </source>
</reference>
<gene>
    <name evidence="2" type="ORF">C7M84_025388</name>
</gene>
<sequence>MSRPDAVLAARAARAKVGLLSKGFAELLDLEDPLSAFRGRFHIPKKDALPNVKVEGEDAAKECLYFSSLNLGLKPKEADSAVQTQLEKWGLLGVAAYGAEPLPIHVCDSSGNEMMGRLVGADPRSVTLMNGLTVNLHLLFISFYQPTPQRYKILTESSAFCSDMYAFRSQAAMRGYDPDDAVVEVPPRPGEYTLRTEDIFKVIEEQGDAVAVVCMSGVHYYTGQKFDMQAITRAAQAAGRLVGWDLAHARWGQRRAAAGRVGGRLRVLVLE</sequence>
<dbReference type="SUPFAM" id="SSF53383">
    <property type="entry name" value="PLP-dependent transferases"/>
    <property type="match status" value="1"/>
</dbReference>
<evidence type="ECO:0000313" key="3">
    <source>
        <dbReference type="Proteomes" id="UP000283509"/>
    </source>
</evidence>
<dbReference type="InterPro" id="IPR010111">
    <property type="entry name" value="Kynureninase"/>
</dbReference>
<dbReference type="Proteomes" id="UP000283509">
    <property type="component" value="Unassembled WGS sequence"/>
</dbReference>
<dbReference type="GO" id="GO:0009435">
    <property type="term" value="P:NAD+ biosynthetic process"/>
    <property type="evidence" value="ECO:0007669"/>
    <property type="project" value="InterPro"/>
</dbReference>
<dbReference type="GO" id="GO:0043420">
    <property type="term" value="P:anthranilate metabolic process"/>
    <property type="evidence" value="ECO:0007669"/>
    <property type="project" value="TreeGrafter"/>
</dbReference>
<name>A0A423TYC7_PENVA</name>
<comment type="caution">
    <text evidence="2">The sequence shown here is derived from an EMBL/GenBank/DDBJ whole genome shotgun (WGS) entry which is preliminary data.</text>
</comment>
<dbReference type="GO" id="GO:0005737">
    <property type="term" value="C:cytoplasm"/>
    <property type="evidence" value="ECO:0007669"/>
    <property type="project" value="InterPro"/>
</dbReference>
<dbReference type="GO" id="GO:0030429">
    <property type="term" value="F:kynureninase activity"/>
    <property type="evidence" value="ECO:0007669"/>
    <property type="project" value="InterPro"/>
</dbReference>
<dbReference type="OrthoDB" id="5978656at2759"/>
<keyword evidence="1" id="KW-0663">Pyridoxal phosphate</keyword>
<evidence type="ECO:0000256" key="1">
    <source>
        <dbReference type="ARBA" id="ARBA00022898"/>
    </source>
</evidence>
<evidence type="ECO:0000313" key="2">
    <source>
        <dbReference type="EMBL" id="ROT81448.1"/>
    </source>
</evidence>
<dbReference type="InterPro" id="IPR015424">
    <property type="entry name" value="PyrdxlP-dep_Trfase"/>
</dbReference>